<dbReference type="Proteomes" id="UP000639772">
    <property type="component" value="Unassembled WGS sequence"/>
</dbReference>
<name>A0A835PAB5_VANPL</name>
<feature type="non-terminal residue" evidence="1">
    <location>
        <position position="61"/>
    </location>
</feature>
<dbReference type="AlphaFoldDB" id="A0A835PAB5"/>
<gene>
    <name evidence="1" type="ORF">HPP92_028112</name>
</gene>
<evidence type="ECO:0000313" key="2">
    <source>
        <dbReference type="Proteomes" id="UP000639772"/>
    </source>
</evidence>
<organism evidence="1 2">
    <name type="scientific">Vanilla planifolia</name>
    <name type="common">Vanilla</name>
    <dbReference type="NCBI Taxonomy" id="51239"/>
    <lineage>
        <taxon>Eukaryota</taxon>
        <taxon>Viridiplantae</taxon>
        <taxon>Streptophyta</taxon>
        <taxon>Embryophyta</taxon>
        <taxon>Tracheophyta</taxon>
        <taxon>Spermatophyta</taxon>
        <taxon>Magnoliopsida</taxon>
        <taxon>Liliopsida</taxon>
        <taxon>Asparagales</taxon>
        <taxon>Orchidaceae</taxon>
        <taxon>Vanilloideae</taxon>
        <taxon>Vanilleae</taxon>
        <taxon>Vanilla</taxon>
    </lineage>
</organism>
<dbReference type="EMBL" id="JADCNM010000403">
    <property type="protein sequence ID" value="KAG0447858.1"/>
    <property type="molecule type" value="Genomic_DNA"/>
</dbReference>
<proteinExistence type="predicted"/>
<comment type="caution">
    <text evidence="1">The sequence shown here is derived from an EMBL/GenBank/DDBJ whole genome shotgun (WGS) entry which is preliminary data.</text>
</comment>
<dbReference type="OrthoDB" id="427480at2759"/>
<sequence length="61" mass="6832">MKKEHQIAMLASIIHIVNGDWGALVYDLTSMDVVRPGTNLRECDKGEVNYIDGIPDIKFSL</sequence>
<evidence type="ECO:0000313" key="1">
    <source>
        <dbReference type="EMBL" id="KAG0447858.1"/>
    </source>
</evidence>
<protein>
    <submittedName>
        <fullName evidence="1">Uncharacterized protein</fullName>
    </submittedName>
</protein>
<reference evidence="1 2" key="1">
    <citation type="journal article" date="2020" name="Nat. Food">
        <title>A phased Vanilla planifolia genome enables genetic improvement of flavour and production.</title>
        <authorList>
            <person name="Hasing T."/>
            <person name="Tang H."/>
            <person name="Brym M."/>
            <person name="Khazi F."/>
            <person name="Huang T."/>
            <person name="Chambers A.H."/>
        </authorList>
    </citation>
    <scope>NUCLEOTIDE SEQUENCE [LARGE SCALE GENOMIC DNA]</scope>
    <source>
        <tissue evidence="1">Leaf</tissue>
    </source>
</reference>
<accession>A0A835PAB5</accession>